<accession>A0A2U3Q5I7</accession>
<dbReference type="EMBL" id="LS398110">
    <property type="protein sequence ID" value="SPP96684.1"/>
    <property type="molecule type" value="Genomic_DNA"/>
</dbReference>
<name>A0A2U3Q5I7_9BRAD</name>
<dbReference type="AlphaFoldDB" id="A0A2U3Q5I7"/>
<evidence type="ECO:0000313" key="1">
    <source>
        <dbReference type="EMBL" id="SPP96684.1"/>
    </source>
</evidence>
<reference evidence="1 2" key="1">
    <citation type="submission" date="2018-03" db="EMBL/GenBank/DDBJ databases">
        <authorList>
            <person name="Gully D."/>
        </authorList>
    </citation>
    <scope>NUCLEOTIDE SEQUENCE [LARGE SCALE GENOMIC DNA]</scope>
    <source>
        <strain evidence="1">ORS3257</strain>
    </source>
</reference>
<evidence type="ECO:0000313" key="2">
    <source>
        <dbReference type="Proteomes" id="UP000246085"/>
    </source>
</evidence>
<gene>
    <name evidence="1" type="ORF">BRAD3257_5750</name>
</gene>
<dbReference type="KEGG" id="bvz:BRAD3257_5750"/>
<sequence length="106" mass="12289">MLRRGVLCRFVRVCFCSLAELIEPLFEFALFRKEPRSEDLIDLSVKRPQLIDGHRVKVFSIHASQLHSDRTSLGHQGTCARNALPQKLARVSWHFIRFNVFNIKLG</sequence>
<protein>
    <submittedName>
        <fullName evidence="1">Uncharacterized protein</fullName>
    </submittedName>
</protein>
<organism evidence="1 2">
    <name type="scientific">Bradyrhizobium vignae</name>
    <dbReference type="NCBI Taxonomy" id="1549949"/>
    <lineage>
        <taxon>Bacteria</taxon>
        <taxon>Pseudomonadati</taxon>
        <taxon>Pseudomonadota</taxon>
        <taxon>Alphaproteobacteria</taxon>
        <taxon>Hyphomicrobiales</taxon>
        <taxon>Nitrobacteraceae</taxon>
        <taxon>Bradyrhizobium</taxon>
    </lineage>
</organism>
<proteinExistence type="predicted"/>
<dbReference type="Proteomes" id="UP000246085">
    <property type="component" value="Chromosome BRAD3257"/>
</dbReference>